<organism evidence="3 4">
    <name type="scientific">Candidatus Alectryocaccomicrobium excrementavium</name>
    <dbReference type="NCBI Taxonomy" id="2840668"/>
    <lineage>
        <taxon>Bacteria</taxon>
        <taxon>Bacillati</taxon>
        <taxon>Bacillota</taxon>
        <taxon>Clostridia</taxon>
        <taxon>Candidatus Alectryocaccomicrobium</taxon>
    </lineage>
</organism>
<gene>
    <name evidence="3" type="ORF">IAA84_12480</name>
</gene>
<keyword evidence="2" id="KW-0732">Signal</keyword>
<dbReference type="PANTHER" id="PTHR30469:SF15">
    <property type="entry name" value="HLYD FAMILY OF SECRETION PROTEINS"/>
    <property type="match status" value="1"/>
</dbReference>
<name>A0A9D1K8B9_9FIRM</name>
<evidence type="ECO:0000256" key="2">
    <source>
        <dbReference type="SAM" id="SignalP"/>
    </source>
</evidence>
<dbReference type="EMBL" id="DVJN01000237">
    <property type="protein sequence ID" value="HIS93823.1"/>
    <property type="molecule type" value="Genomic_DNA"/>
</dbReference>
<dbReference type="Gene3D" id="2.40.420.20">
    <property type="match status" value="1"/>
</dbReference>
<protein>
    <submittedName>
        <fullName evidence="3">HlyD family efflux transporter periplasmic adaptor subunit</fullName>
    </submittedName>
</protein>
<dbReference type="Proteomes" id="UP000824140">
    <property type="component" value="Unassembled WGS sequence"/>
</dbReference>
<reference evidence="3" key="2">
    <citation type="journal article" date="2021" name="PeerJ">
        <title>Extensive microbial diversity within the chicken gut microbiome revealed by metagenomics and culture.</title>
        <authorList>
            <person name="Gilroy R."/>
            <person name="Ravi A."/>
            <person name="Getino M."/>
            <person name="Pursley I."/>
            <person name="Horton D.L."/>
            <person name="Alikhan N.F."/>
            <person name="Baker D."/>
            <person name="Gharbi K."/>
            <person name="Hall N."/>
            <person name="Watson M."/>
            <person name="Adriaenssens E.M."/>
            <person name="Foster-Nyarko E."/>
            <person name="Jarju S."/>
            <person name="Secka A."/>
            <person name="Antonio M."/>
            <person name="Oren A."/>
            <person name="Chaudhuri R.R."/>
            <person name="La Ragione R."/>
            <person name="Hildebrand F."/>
            <person name="Pallen M.J."/>
        </authorList>
    </citation>
    <scope>NUCLEOTIDE SEQUENCE</scope>
    <source>
        <strain evidence="3">13766</strain>
    </source>
</reference>
<dbReference type="Gene3D" id="2.40.30.170">
    <property type="match status" value="1"/>
</dbReference>
<dbReference type="GO" id="GO:1990281">
    <property type="term" value="C:efflux pump complex"/>
    <property type="evidence" value="ECO:0007669"/>
    <property type="project" value="TreeGrafter"/>
</dbReference>
<feature type="coiled-coil region" evidence="1">
    <location>
        <begin position="111"/>
        <end position="190"/>
    </location>
</feature>
<proteinExistence type="predicted"/>
<comment type="caution">
    <text evidence="3">The sequence shown here is derived from an EMBL/GenBank/DDBJ whole genome shotgun (WGS) entry which is preliminary data.</text>
</comment>
<dbReference type="AlphaFoldDB" id="A0A9D1K8B9"/>
<sequence>MFRIDPWKAALCLVCTAVLTGGSAAIPESESLISSDLIETETANYETAEVYSGTYERSYSASASEFYPYTYQLRYENSGAKFGEYLVSRGDTVQAGDALATFTLEKDEVALSSLQLSLERTQEALETSLEERETAIDALNRQYASASDRYERELLALQIARAETELEQYTYQQNREISALREDITELEEQQANTVLISPFDGEIVSLTYKREGDVVSSGEVLVTLSRTDGMLLAVDNASGYFRYGMQVVVEVGPAKDRVQLTGQVVGADTLLPESRRLGYALIALDPYDEEEIRFVNPTAHAPTYYLENVLLLPRRAAVLEGGKYYVTKLVDGMVQKRFVNLIMNNTTEAWILQGVSPGETVILD</sequence>
<keyword evidence="1" id="KW-0175">Coiled coil</keyword>
<evidence type="ECO:0000256" key="1">
    <source>
        <dbReference type="SAM" id="Coils"/>
    </source>
</evidence>
<evidence type="ECO:0000313" key="4">
    <source>
        <dbReference type="Proteomes" id="UP000824140"/>
    </source>
</evidence>
<dbReference type="Gene3D" id="2.40.50.100">
    <property type="match status" value="1"/>
</dbReference>
<dbReference type="Gene3D" id="1.10.287.470">
    <property type="entry name" value="Helix hairpin bin"/>
    <property type="match status" value="1"/>
</dbReference>
<reference evidence="3" key="1">
    <citation type="submission" date="2020-10" db="EMBL/GenBank/DDBJ databases">
        <authorList>
            <person name="Gilroy R."/>
        </authorList>
    </citation>
    <scope>NUCLEOTIDE SEQUENCE</scope>
    <source>
        <strain evidence="3">13766</strain>
    </source>
</reference>
<dbReference type="GO" id="GO:0015562">
    <property type="term" value="F:efflux transmembrane transporter activity"/>
    <property type="evidence" value="ECO:0007669"/>
    <property type="project" value="TreeGrafter"/>
</dbReference>
<evidence type="ECO:0000313" key="3">
    <source>
        <dbReference type="EMBL" id="HIS93823.1"/>
    </source>
</evidence>
<dbReference type="PANTHER" id="PTHR30469">
    <property type="entry name" value="MULTIDRUG RESISTANCE PROTEIN MDTA"/>
    <property type="match status" value="1"/>
</dbReference>
<accession>A0A9D1K8B9</accession>
<feature type="signal peptide" evidence="2">
    <location>
        <begin position="1"/>
        <end position="24"/>
    </location>
</feature>
<feature type="chain" id="PRO_5039127869" evidence="2">
    <location>
        <begin position="25"/>
        <end position="365"/>
    </location>
</feature>